<dbReference type="HOGENOM" id="CLU_065140_0_0_6"/>
<dbReference type="GO" id="GO:0003677">
    <property type="term" value="F:DNA binding"/>
    <property type="evidence" value="ECO:0007669"/>
    <property type="project" value="UniProtKB-KW"/>
</dbReference>
<dbReference type="AlphaFoldDB" id="A0A097R3H8"/>
<dbReference type="PATRIC" id="fig|1453496.5.peg.2703"/>
<dbReference type="OrthoDB" id="9811942at2"/>
<dbReference type="Pfam" id="PF09950">
    <property type="entry name" value="Major_capside"/>
    <property type="match status" value="1"/>
</dbReference>
<keyword evidence="2" id="KW-1185">Reference proteome</keyword>
<evidence type="ECO:0000313" key="2">
    <source>
        <dbReference type="Proteomes" id="UP000029986"/>
    </source>
</evidence>
<dbReference type="Gene3D" id="3.30.2400.30">
    <property type="match status" value="1"/>
</dbReference>
<keyword evidence="1" id="KW-0238">DNA-binding</keyword>
<dbReference type="eggNOG" id="COG4834">
    <property type="taxonomic scope" value="Bacteria"/>
</dbReference>
<dbReference type="InterPro" id="IPR020049">
    <property type="entry name" value="Major_capsid-like"/>
</dbReference>
<protein>
    <submittedName>
        <fullName evidence="1">DNA-binding protein</fullName>
    </submittedName>
</protein>
<name>A0A097R3H8_HAFAL</name>
<proteinExistence type="predicted"/>
<dbReference type="EMBL" id="CP009706">
    <property type="protein sequence ID" value="AIU73270.1"/>
    <property type="molecule type" value="Genomic_DNA"/>
</dbReference>
<dbReference type="RefSeq" id="WP_025796648.1">
    <property type="nucleotide sequence ID" value="NZ_CP009706.1"/>
</dbReference>
<reference evidence="1 2" key="1">
    <citation type="journal article" date="2014" name="Gut Pathog.">
        <title>Gene clusters of Hafnia alvei strain FB1 important in survival and pathogenesis: a draft genome perspective.</title>
        <authorList>
            <person name="Tan J.Y."/>
            <person name="Yin W.F."/>
            <person name="Chan K.G."/>
        </authorList>
    </citation>
    <scope>NUCLEOTIDE SEQUENCE [LARGE SCALE GENOMIC DNA]</scope>
    <source>
        <strain evidence="1 2">FB1</strain>
    </source>
</reference>
<dbReference type="PIRSF" id="PIRSF029202">
    <property type="entry name" value="UCP029202"/>
    <property type="match status" value="1"/>
</dbReference>
<dbReference type="Proteomes" id="UP000029986">
    <property type="component" value="Chromosome"/>
</dbReference>
<dbReference type="KEGG" id="hav:AT03_13275"/>
<sequence length="312" mass="34296">MEQMNYDEADLQAIQLSAAANGLRLDEGESIFLARELDYVKSKVYEVEYPALTATTLFPVTSEIPAYAKTFTYGVMDATGMARIIADYSDDLPNVGVNYREETGKVFSLGNFYEYDLMEIRASQATGKNLPTRLANAARRAHDVKVNELAFFGDDAYQIVGVLDHPNIPVTTSAGWTTGEIASDELEDAVSAIETITKGLHGANVIGLPPSKFKVLSKPMPNTNTSYMTYFNTQYPGMQWIRVNELEDIDGAGTKAALVMERNADNASMEIPQPFEQLPPQANNLAIKIPCHSRATGVQVYLPLTLHLIKGI</sequence>
<evidence type="ECO:0000313" key="1">
    <source>
        <dbReference type="EMBL" id="AIU73270.1"/>
    </source>
</evidence>
<gene>
    <name evidence="1" type="ORF">AT03_13275</name>
</gene>
<organism evidence="1 2">
    <name type="scientific">Hafnia alvei FB1</name>
    <dbReference type="NCBI Taxonomy" id="1453496"/>
    <lineage>
        <taxon>Bacteria</taxon>
        <taxon>Pseudomonadati</taxon>
        <taxon>Pseudomonadota</taxon>
        <taxon>Gammaproteobacteria</taxon>
        <taxon>Enterobacterales</taxon>
        <taxon>Hafniaceae</taxon>
        <taxon>Hafnia</taxon>
    </lineage>
</organism>
<accession>A0A097R3H8</accession>